<organism evidence="1 2">
    <name type="scientific">Olsenella profusa F0195</name>
    <dbReference type="NCBI Taxonomy" id="1125712"/>
    <lineage>
        <taxon>Bacteria</taxon>
        <taxon>Bacillati</taxon>
        <taxon>Actinomycetota</taxon>
        <taxon>Coriobacteriia</taxon>
        <taxon>Coriobacteriales</taxon>
        <taxon>Atopobiaceae</taxon>
        <taxon>Olsenella</taxon>
    </lineage>
</organism>
<comment type="caution">
    <text evidence="1">The sequence shown here is derived from an EMBL/GenBank/DDBJ whole genome shotgun (WGS) entry which is preliminary data.</text>
</comment>
<evidence type="ECO:0000313" key="1">
    <source>
        <dbReference type="EMBL" id="ERL09775.1"/>
    </source>
</evidence>
<gene>
    <name evidence="1" type="ORF">HMPREF1316_1541</name>
</gene>
<dbReference type="EMBL" id="AWEZ01000020">
    <property type="protein sequence ID" value="ERL09775.1"/>
    <property type="molecule type" value="Genomic_DNA"/>
</dbReference>
<dbReference type="STRING" id="1125712.HMPREF1316_1541"/>
<reference evidence="1 2" key="1">
    <citation type="submission" date="2013-08" db="EMBL/GenBank/DDBJ databases">
        <authorList>
            <person name="Durkin A.S."/>
            <person name="Haft D.R."/>
            <person name="McCorrison J."/>
            <person name="Torralba M."/>
            <person name="Gillis M."/>
            <person name="Haft D.H."/>
            <person name="Methe B."/>
            <person name="Sutton G."/>
            <person name="Nelson K.E."/>
        </authorList>
    </citation>
    <scope>NUCLEOTIDE SEQUENCE [LARGE SCALE GENOMIC DNA]</scope>
    <source>
        <strain evidence="1 2">F0195</strain>
    </source>
</reference>
<dbReference type="AlphaFoldDB" id="U2TTW5"/>
<protein>
    <submittedName>
        <fullName evidence="1">Erf family protein</fullName>
    </submittedName>
</protein>
<dbReference type="OrthoDB" id="1625426at2"/>
<sequence>MADETSLMARLADIQGRIKVEKKQWNNFSKFYYRSKEDILEAAKPLCHERGLALICDDEVVDVGGWHYVRCTASVVDTETGAIMSAHGLAREPEEKKGMDAAQITGTASSYAGKRALGNLFALDDTADSDAGDGATGAEAIPDGPFEAKCHSCGMAYTFKNAAQYEAFLARPGCCPNPDWRIR</sequence>
<keyword evidence="2" id="KW-1185">Reference proteome</keyword>
<proteinExistence type="predicted"/>
<name>U2TTW5_9ACTN</name>
<dbReference type="RefSeq" id="WP_021725403.1">
    <property type="nucleotide sequence ID" value="NZ_AWEZ01000020.1"/>
</dbReference>
<dbReference type="InterPro" id="IPR007499">
    <property type="entry name" value="ERF_bacteria_virus"/>
</dbReference>
<dbReference type="Proteomes" id="UP000016638">
    <property type="component" value="Unassembled WGS sequence"/>
</dbReference>
<dbReference type="Pfam" id="PF04404">
    <property type="entry name" value="ERF"/>
    <property type="match status" value="1"/>
</dbReference>
<accession>U2TTW5</accession>
<dbReference type="PATRIC" id="fig|1125712.3.peg.603"/>
<evidence type="ECO:0000313" key="2">
    <source>
        <dbReference type="Proteomes" id="UP000016638"/>
    </source>
</evidence>